<dbReference type="PIRSF" id="PIRSF029958">
    <property type="entry name" value="Necrosis-inducing_protein"/>
    <property type="match status" value="1"/>
</dbReference>
<comment type="caution">
    <text evidence="2">The sequence shown here is derived from an EMBL/GenBank/DDBJ whole genome shotgun (WGS) entry which is preliminary data.</text>
</comment>
<gene>
    <name evidence="2" type="ORF">LX32DRAFT_681358</name>
</gene>
<protein>
    <submittedName>
        <fullName evidence="2">NPP1-domain-containing protein</fullName>
    </submittedName>
</protein>
<keyword evidence="1" id="KW-0732">Signal</keyword>
<evidence type="ECO:0000313" key="3">
    <source>
        <dbReference type="Proteomes" id="UP001232148"/>
    </source>
</evidence>
<feature type="signal peptide" evidence="1">
    <location>
        <begin position="1"/>
        <end position="18"/>
    </location>
</feature>
<dbReference type="Proteomes" id="UP001232148">
    <property type="component" value="Unassembled WGS sequence"/>
</dbReference>
<evidence type="ECO:0000313" key="2">
    <source>
        <dbReference type="EMBL" id="KAK2031055.1"/>
    </source>
</evidence>
<reference evidence="2" key="1">
    <citation type="submission" date="2021-06" db="EMBL/GenBank/DDBJ databases">
        <title>Comparative genomics, transcriptomics and evolutionary studies reveal genomic signatures of adaptation to plant cell wall in hemibiotrophic fungi.</title>
        <authorList>
            <consortium name="DOE Joint Genome Institute"/>
            <person name="Baroncelli R."/>
            <person name="Diaz J.F."/>
            <person name="Benocci T."/>
            <person name="Peng M."/>
            <person name="Battaglia E."/>
            <person name="Haridas S."/>
            <person name="Andreopoulos W."/>
            <person name="Labutti K."/>
            <person name="Pangilinan J."/>
            <person name="Floch G.L."/>
            <person name="Makela M.R."/>
            <person name="Henrissat B."/>
            <person name="Grigoriev I.V."/>
            <person name="Crouch J.A."/>
            <person name="De Vries R.P."/>
            <person name="Sukno S.A."/>
            <person name="Thon M.R."/>
        </authorList>
    </citation>
    <scope>NUCLEOTIDE SEQUENCE</scope>
    <source>
        <strain evidence="2">MAFF235873</strain>
    </source>
</reference>
<feature type="chain" id="PRO_5042124077" evidence="1">
    <location>
        <begin position="19"/>
        <end position="276"/>
    </location>
</feature>
<name>A0AAD9HL15_9PEZI</name>
<dbReference type="PANTHER" id="PTHR33657:SF6">
    <property type="entry name" value="SECRETED PROTEIN"/>
    <property type="match status" value="1"/>
</dbReference>
<keyword evidence="3" id="KW-1185">Reference proteome</keyword>
<organism evidence="2 3">
    <name type="scientific">Colletotrichum zoysiae</name>
    <dbReference type="NCBI Taxonomy" id="1216348"/>
    <lineage>
        <taxon>Eukaryota</taxon>
        <taxon>Fungi</taxon>
        <taxon>Dikarya</taxon>
        <taxon>Ascomycota</taxon>
        <taxon>Pezizomycotina</taxon>
        <taxon>Sordariomycetes</taxon>
        <taxon>Hypocreomycetidae</taxon>
        <taxon>Glomerellales</taxon>
        <taxon>Glomerellaceae</taxon>
        <taxon>Colletotrichum</taxon>
        <taxon>Colletotrichum graminicola species complex</taxon>
    </lineage>
</organism>
<accession>A0AAD9HL15</accession>
<sequence>MASQLLALLIPFLGLVNSAILPRDGDVAVDNKWLDHDKIVPIPASLDGGIKGDLEDRFSPLLHPLAGCTPYAAVDANGYVGAGLQATGDADGHCRDANHAGQTYTRVGKSHDRFAILYSYYVPKVMEGDAGKHRHHWLAAVVWLAFDGCPDEARNFSPRGISFSTSPGKFDTKPTTTLYVSKDGIGPATHPIISYVVDELPYASYHLGSKDALSPPLIGWDALPQPAKDQLNGIKYEATQVPFSDANFQAYLDAAYNETIYEGVSTETNCQSVNLP</sequence>
<evidence type="ECO:0000256" key="1">
    <source>
        <dbReference type="SAM" id="SignalP"/>
    </source>
</evidence>
<proteinExistence type="predicted"/>
<dbReference type="EMBL" id="MU842844">
    <property type="protein sequence ID" value="KAK2031055.1"/>
    <property type="molecule type" value="Genomic_DNA"/>
</dbReference>
<dbReference type="AlphaFoldDB" id="A0AAD9HL15"/>
<dbReference type="Pfam" id="PF05630">
    <property type="entry name" value="NPP1"/>
    <property type="match status" value="1"/>
</dbReference>
<dbReference type="InterPro" id="IPR008701">
    <property type="entry name" value="NPP1"/>
</dbReference>
<dbReference type="PANTHER" id="PTHR33657">
    <property type="entry name" value="DOMAIN PROTEIN, PUTATIVE (AFU_ORTHOLOGUE AFUA_5G00600)-RELATED"/>
    <property type="match status" value="1"/>
</dbReference>